<dbReference type="NCBIfam" id="NF033707">
    <property type="entry name" value="T9SS_sortase"/>
    <property type="match status" value="1"/>
</dbReference>
<dbReference type="Gene3D" id="3.40.50.10390">
    <property type="entry name" value="Gingipain r, domain 1"/>
    <property type="match status" value="1"/>
</dbReference>
<keyword evidence="4" id="KW-1185">Reference proteome</keyword>
<feature type="domain" description="Gingipain" evidence="2">
    <location>
        <begin position="531"/>
        <end position="897"/>
    </location>
</feature>
<dbReference type="CDD" id="cd02258">
    <property type="entry name" value="Peptidase_C25_N"/>
    <property type="match status" value="1"/>
</dbReference>
<comment type="caution">
    <text evidence="3">The sequence shown here is derived from an EMBL/GenBank/DDBJ whole genome shotgun (WGS) entry which is preliminary data.</text>
</comment>
<dbReference type="SUPFAM" id="SSF52129">
    <property type="entry name" value="Caspase-like"/>
    <property type="match status" value="1"/>
</dbReference>
<evidence type="ECO:0000259" key="2">
    <source>
        <dbReference type="Pfam" id="PF01364"/>
    </source>
</evidence>
<protein>
    <submittedName>
        <fullName evidence="3">Peptidase C25-like protein</fullName>
    </submittedName>
</protein>
<dbReference type="InterPro" id="IPR029030">
    <property type="entry name" value="Caspase-like_dom_sf"/>
</dbReference>
<dbReference type="InterPro" id="IPR001769">
    <property type="entry name" value="Gingipain"/>
</dbReference>
<evidence type="ECO:0000256" key="1">
    <source>
        <dbReference type="ARBA" id="ARBA00022729"/>
    </source>
</evidence>
<organism evidence="3 4">
    <name type="scientific">Breznakibacter xylanolyticus</name>
    <dbReference type="NCBI Taxonomy" id="990"/>
    <lineage>
        <taxon>Bacteria</taxon>
        <taxon>Pseudomonadati</taxon>
        <taxon>Bacteroidota</taxon>
        <taxon>Bacteroidia</taxon>
        <taxon>Marinilabiliales</taxon>
        <taxon>Marinilabiliaceae</taxon>
        <taxon>Breznakibacter</taxon>
    </lineage>
</organism>
<dbReference type="InterPro" id="IPR029031">
    <property type="entry name" value="Gingipain_N_sf"/>
</dbReference>
<dbReference type="Proteomes" id="UP000249239">
    <property type="component" value="Unassembled WGS sequence"/>
</dbReference>
<dbReference type="EMBL" id="QKZK01000001">
    <property type="protein sequence ID" value="PZX20681.1"/>
    <property type="molecule type" value="Genomic_DNA"/>
</dbReference>
<dbReference type="GO" id="GO:0006508">
    <property type="term" value="P:proteolysis"/>
    <property type="evidence" value="ECO:0007669"/>
    <property type="project" value="InterPro"/>
</dbReference>
<reference evidence="3 4" key="1">
    <citation type="submission" date="2018-06" db="EMBL/GenBank/DDBJ databases">
        <title>Genomic Encyclopedia of Archaeal and Bacterial Type Strains, Phase II (KMG-II): from individual species to whole genera.</title>
        <authorList>
            <person name="Goeker M."/>
        </authorList>
    </citation>
    <scope>NUCLEOTIDE SEQUENCE [LARGE SCALE GENOMIC DNA]</scope>
    <source>
        <strain evidence="3 4">DSM 6779</strain>
    </source>
</reference>
<evidence type="ECO:0000313" key="4">
    <source>
        <dbReference type="Proteomes" id="UP000249239"/>
    </source>
</evidence>
<name>A0A2W7NJP8_9BACT</name>
<sequence length="1258" mass="139533">MRHIVFIIIIGTILQAQAMKSQNHYSANIQWLPTQEMREGNQIIKTLAFKEQTGHINLLPVIHYEIDAIGKLLPSDSIDISMTDTTWIYATPEENAILRQRLDKESPIVSYTINTERKNSFVLVTILPYREVKEGVFQKMVQFKTTTHVRHGEQAALKAAINTYTSNSVLASGRWIKIAVTETGIHKISYAQLSNWGFTNPSQVKVFGNGGTMLPRQNNTVRADDLTENAIWHNGDAIYFFAQGPATWNYQGSMAMYMHQLHDYTREAYYFLSETGLGKSISTSNHTNLTPTRESTSFDERVYHENDLENIISSGIKWFGEKMEYASKTSYTIPFNIPDLQTDQPLKIFTTAAGRSASTSSLTLSVNDQVISNLNFNAVKLGDSEGYYAREASGFAQFYVPTTSFNITANYNAPSTGSICWLDAIIIQGRRKLKFDASQLLFRDRESIDEDAVTKFIIENAPSNLQVWDVTNVTEPMNMTVQSSGNNAAFIAPTTSISEFVAFNPASDLLTPTYKGEVNNQNIHGEAAVDYLIVTHPDFLEQANRLANLHQIHNELSTLVVTTDMVYNEFSSGQPDITAIRSLAKMFYDRADNDASKMPKYLLLFGDGSFDNRTTSPYNRILTFQSDNSIHKSESYVSDDYFGHLDDNEGSNPQYNSLDIGIGRLPVSTIAQAVNAVNKIENYLTGQSNTEWRTRITFVGDDGDSNTHMQQADQLATKVNNTHQGFDIKKIYYDAYTKEKLASGDKYPQVTKAINQMLDNGTLIFNYTGHGGPKGLSHEYVVTSAGIQAWRNNSRLPLFVTATCEFSRYDMKDETSAGEWVFLNPSGGGIALLTTTRIVYSNLNYEINNNFYDFVFEKDDNGNRLALGDIMMKTKRKTSSTVNRLNFTLLGDPALKLIYPEESVEMTAINNISVNETTPSLGAQSTAKIDAQVNHQQTIDSQFQGEATVTVYDKPITITTRGNVDNKTFTYTNHENLIFKGKVSVADGLLSSTFVVPQDIQYKTGNGKILFYAADNALTAFGGSTDISIGGFGDNIGDEQGPDIQLWLNDTHFVSGNKVGKTPILLASLFDENGINTTGSGIGHDLVATLTGPTNERYILNSHYSTQLDSYKAGNIQYTLPTLTTGQYTLTLKAWDTGNNSSEATIAFEVSETQPFDIRAVNLYPNPLHSGTPMSMNIEHNLGNEYIQTTVRIYNLSGQLMGSYSSLVASSLGTTAPVTYTPQNGNGEALPAGLYILYLDLVSDSGKKTSTGQKIMIR</sequence>
<keyword evidence="1" id="KW-0732">Signal</keyword>
<dbReference type="GO" id="GO:0008234">
    <property type="term" value="F:cysteine-type peptidase activity"/>
    <property type="evidence" value="ECO:0007669"/>
    <property type="project" value="InterPro"/>
</dbReference>
<accession>A0A2W7NJP8</accession>
<dbReference type="Pfam" id="PF01364">
    <property type="entry name" value="Peptidase_C25"/>
    <property type="match status" value="1"/>
</dbReference>
<dbReference type="RefSeq" id="WP_111443847.1">
    <property type="nucleotide sequence ID" value="NZ_QKZK01000001.1"/>
</dbReference>
<evidence type="ECO:0000313" key="3">
    <source>
        <dbReference type="EMBL" id="PZX20681.1"/>
    </source>
</evidence>
<dbReference type="AlphaFoldDB" id="A0A2W7NJP8"/>
<gene>
    <name evidence="3" type="ORF">LX69_00104</name>
</gene>
<dbReference type="Gene3D" id="3.40.50.1460">
    <property type="match status" value="1"/>
</dbReference>
<dbReference type="OrthoDB" id="9809780at2"/>
<proteinExistence type="predicted"/>